<name>A0A845M8P0_9RHOB</name>
<feature type="compositionally biased region" description="Polar residues" evidence="1">
    <location>
        <begin position="184"/>
        <end position="202"/>
    </location>
</feature>
<protein>
    <submittedName>
        <fullName evidence="2">Uncharacterized protein</fullName>
    </submittedName>
</protein>
<gene>
    <name evidence="2" type="ORF">GQE99_06510</name>
</gene>
<sequence>MMLMLLLMGSSFLSYKSQLLLICQPPSGLCYSCHNMLFRLAVKYCRFCHHKKYFFYKIPVRIATLTPRNLLCHIGIIGMQETTHMALTLGNLKKVRATNPPRCLFYGMPGRGKTTLGAEFPAPAFLQFEEGETTDMELTPFRASSRRPPFLPTPQSKKCHGQEGGNNVGTISTLGAPLGGKTRSMPSQSHTNGPTHGPQGQQGRPLEPLRDLALSA</sequence>
<dbReference type="EMBL" id="WTUX01000010">
    <property type="protein sequence ID" value="MZR12671.1"/>
    <property type="molecule type" value="Genomic_DNA"/>
</dbReference>
<dbReference type="Proteomes" id="UP000467322">
    <property type="component" value="Unassembled WGS sequence"/>
</dbReference>
<organism evidence="2 3">
    <name type="scientific">Maritimibacter harenae</name>
    <dbReference type="NCBI Taxonomy" id="2606218"/>
    <lineage>
        <taxon>Bacteria</taxon>
        <taxon>Pseudomonadati</taxon>
        <taxon>Pseudomonadota</taxon>
        <taxon>Alphaproteobacteria</taxon>
        <taxon>Rhodobacterales</taxon>
        <taxon>Roseobacteraceae</taxon>
        <taxon>Maritimibacter</taxon>
    </lineage>
</organism>
<reference evidence="2 3" key="1">
    <citation type="submission" date="2019-12" db="EMBL/GenBank/DDBJ databases">
        <title>Maritimibacter sp. nov. sp. isolated from sea sand.</title>
        <authorList>
            <person name="Kim J."/>
            <person name="Jeong S.E."/>
            <person name="Jung H.S."/>
            <person name="Jeon C.O."/>
        </authorList>
    </citation>
    <scope>NUCLEOTIDE SEQUENCE [LARGE SCALE GENOMIC DNA]</scope>
    <source>
        <strain evidence="2 3">DP07</strain>
    </source>
</reference>
<keyword evidence="3" id="KW-1185">Reference proteome</keyword>
<comment type="caution">
    <text evidence="2">The sequence shown here is derived from an EMBL/GenBank/DDBJ whole genome shotgun (WGS) entry which is preliminary data.</text>
</comment>
<feature type="region of interest" description="Disordered" evidence="1">
    <location>
        <begin position="142"/>
        <end position="216"/>
    </location>
</feature>
<accession>A0A845M8P0</accession>
<evidence type="ECO:0000313" key="2">
    <source>
        <dbReference type="EMBL" id="MZR12671.1"/>
    </source>
</evidence>
<proteinExistence type="predicted"/>
<dbReference type="AlphaFoldDB" id="A0A845M8P0"/>
<evidence type="ECO:0000256" key="1">
    <source>
        <dbReference type="SAM" id="MobiDB-lite"/>
    </source>
</evidence>
<evidence type="ECO:0000313" key="3">
    <source>
        <dbReference type="Proteomes" id="UP000467322"/>
    </source>
</evidence>